<dbReference type="SUPFAM" id="SSF88723">
    <property type="entry name" value="PIN domain-like"/>
    <property type="match status" value="1"/>
</dbReference>
<organism evidence="8 9">
    <name type="scientific">Trichobilharzia regenti</name>
    <name type="common">Nasal bird schistosome</name>
    <dbReference type="NCBI Taxonomy" id="157069"/>
    <lineage>
        <taxon>Eukaryota</taxon>
        <taxon>Metazoa</taxon>
        <taxon>Spiralia</taxon>
        <taxon>Lophotrochozoa</taxon>
        <taxon>Platyhelminthes</taxon>
        <taxon>Trematoda</taxon>
        <taxon>Digenea</taxon>
        <taxon>Strigeidida</taxon>
        <taxon>Schistosomatoidea</taxon>
        <taxon>Schistosomatidae</taxon>
        <taxon>Trichobilharzia</taxon>
    </lineage>
</organism>
<evidence type="ECO:0000259" key="7">
    <source>
        <dbReference type="Pfam" id="PF24779"/>
    </source>
</evidence>
<sequence length="261" mass="29725">MKVKRVKNYRKTIDIYDAHFGLETNPLEILVDSTFARQALVHQLHIEQQFQCTLSCEFSLVTTSCVVSECESLGQLFHGALCILKGYKVLKCTHKINPNNSAFSCIKKRIRTAGSKKWSESNPKKRSLLFAVATNDESLQHHARAIPGMPIFYVAHRRINMESMPEEVSLLLKEKATKALGLTCAESTTIKQLGDRFGFSEVKPIRKKKTKGPNPLSCKRKARETPAIILSKTKRKRKRKRIKVTWAMKQAIEQLKSRVND</sequence>
<reference evidence="9" key="2">
    <citation type="submission" date="2023-11" db="UniProtKB">
        <authorList>
            <consortium name="WormBaseParasite"/>
        </authorList>
    </citation>
    <scope>IDENTIFICATION</scope>
</reference>
<evidence type="ECO:0000256" key="2">
    <source>
        <dbReference type="ARBA" id="ARBA00022517"/>
    </source>
</evidence>
<dbReference type="Gene3D" id="3.40.50.1010">
    <property type="entry name" value="5'-nuclease"/>
    <property type="match status" value="1"/>
</dbReference>
<comment type="similarity">
    <text evidence="6">Belongs to the UTP23/FCF1 family. UTP23 subfamily.</text>
</comment>
<evidence type="ECO:0000256" key="3">
    <source>
        <dbReference type="ARBA" id="ARBA00022552"/>
    </source>
</evidence>
<keyword evidence="2" id="KW-0690">Ribosome biogenesis</keyword>
<comment type="subcellular location">
    <subcellularLocation>
        <location evidence="1">Nucleus</location>
        <location evidence="1">Nucleolus</location>
    </subcellularLocation>
</comment>
<keyword evidence="3" id="KW-0698">rRNA processing</keyword>
<dbReference type="InterPro" id="IPR057776">
    <property type="entry name" value="UTP23_sensor"/>
</dbReference>
<evidence type="ECO:0000256" key="1">
    <source>
        <dbReference type="ARBA" id="ARBA00004604"/>
    </source>
</evidence>
<evidence type="ECO:0000256" key="5">
    <source>
        <dbReference type="ARBA" id="ARBA00037300"/>
    </source>
</evidence>
<dbReference type="InterPro" id="IPR029060">
    <property type="entry name" value="PIN-like_dom_sf"/>
</dbReference>
<dbReference type="Pfam" id="PF24779">
    <property type="entry name" value="UTP23_sensor"/>
    <property type="match status" value="1"/>
</dbReference>
<dbReference type="PANTHER" id="PTHR12416">
    <property type="entry name" value="RRNA-PROCESSING PROTEIN UTP23 HOMOLOG"/>
    <property type="match status" value="1"/>
</dbReference>
<protein>
    <submittedName>
        <fullName evidence="9">U3 small nucleolar RNA-associated protein 23</fullName>
    </submittedName>
</protein>
<keyword evidence="8" id="KW-1185">Reference proteome</keyword>
<dbReference type="GO" id="GO:0006364">
    <property type="term" value="P:rRNA processing"/>
    <property type="evidence" value="ECO:0007669"/>
    <property type="project" value="UniProtKB-KW"/>
</dbReference>
<dbReference type="AlphaFoldDB" id="A0A183WA97"/>
<dbReference type="OrthoDB" id="25675at2759"/>
<comment type="function">
    <text evidence="5">Involved in rRNA-processing and ribosome biogenesis.</text>
</comment>
<keyword evidence="4" id="KW-0539">Nucleus</keyword>
<proteinExistence type="inferred from homology"/>
<name>A0A183WA97_TRIRE</name>
<reference evidence="8" key="1">
    <citation type="submission" date="2022-06" db="EMBL/GenBank/DDBJ databases">
        <authorList>
            <person name="Berger JAMES D."/>
            <person name="Berger JAMES D."/>
        </authorList>
    </citation>
    <scope>NUCLEOTIDE SEQUENCE [LARGE SCALE GENOMIC DNA]</scope>
</reference>
<evidence type="ECO:0000256" key="6">
    <source>
        <dbReference type="ARBA" id="ARBA00038503"/>
    </source>
</evidence>
<dbReference type="GO" id="GO:0032040">
    <property type="term" value="C:small-subunit processome"/>
    <property type="evidence" value="ECO:0007669"/>
    <property type="project" value="InterPro"/>
</dbReference>
<evidence type="ECO:0000313" key="9">
    <source>
        <dbReference type="WBParaSite" id="TREG1_43700.1"/>
    </source>
</evidence>
<feature type="domain" description="UTP23 sensor motif region" evidence="7">
    <location>
        <begin position="206"/>
        <end position="219"/>
    </location>
</feature>
<accession>A0A183WA97</accession>
<evidence type="ECO:0000313" key="8">
    <source>
        <dbReference type="Proteomes" id="UP000050795"/>
    </source>
</evidence>
<dbReference type="InterPro" id="IPR006984">
    <property type="entry name" value="Fcf1/UTP23"/>
</dbReference>
<evidence type="ECO:0000256" key="4">
    <source>
        <dbReference type="ARBA" id="ARBA00023242"/>
    </source>
</evidence>
<dbReference type="Pfam" id="PF04900">
    <property type="entry name" value="Fcf1"/>
    <property type="match status" value="1"/>
</dbReference>
<dbReference type="WBParaSite" id="TREG1_43700.1">
    <property type="protein sequence ID" value="TREG1_43700.1"/>
    <property type="gene ID" value="TREG1_43700"/>
</dbReference>
<dbReference type="Proteomes" id="UP000050795">
    <property type="component" value="Unassembled WGS sequence"/>
</dbReference>